<dbReference type="InterPro" id="IPR045089">
    <property type="entry name" value="PGGT1B-like"/>
</dbReference>
<dbReference type="Pfam" id="PF00432">
    <property type="entry name" value="Prenyltrans"/>
    <property type="match status" value="1"/>
</dbReference>
<evidence type="ECO:0000256" key="1">
    <source>
        <dbReference type="ARBA" id="ARBA00010497"/>
    </source>
</evidence>
<feature type="domain" description="Prenyltransferase alpha-alpha toroid" evidence="11">
    <location>
        <begin position="61"/>
        <end position="389"/>
    </location>
</feature>
<keyword evidence="13" id="KW-1185">Reference proteome</keyword>
<dbReference type="InterPro" id="IPR001330">
    <property type="entry name" value="Prenyltrans"/>
</dbReference>
<name>A0ABN7ARR9_9HEMI</name>
<evidence type="ECO:0000256" key="8">
    <source>
        <dbReference type="ARBA" id="ARBA00022833"/>
    </source>
</evidence>
<comment type="catalytic activity">
    <reaction evidence="9">
        <text>L-cysteinyl-[protein] + (2E,6E)-farnesyl diphosphate = S-(2E,6E)-farnesyl-L-cysteinyl-[protein] + diphosphate</text>
        <dbReference type="Rhea" id="RHEA:13345"/>
        <dbReference type="Rhea" id="RHEA-COMP:10131"/>
        <dbReference type="Rhea" id="RHEA-COMP:11535"/>
        <dbReference type="ChEBI" id="CHEBI:29950"/>
        <dbReference type="ChEBI" id="CHEBI:33019"/>
        <dbReference type="ChEBI" id="CHEBI:86019"/>
        <dbReference type="ChEBI" id="CHEBI:175763"/>
    </reaction>
</comment>
<evidence type="ECO:0000313" key="13">
    <source>
        <dbReference type="Proteomes" id="UP001307889"/>
    </source>
</evidence>
<protein>
    <recommendedName>
        <fullName evidence="3 9">Protein farnesyltransferase subunit beta</fullName>
        <shortName evidence="9">FTase-beta</shortName>
        <ecNumber evidence="2 9">2.5.1.58</ecNumber>
    </recommendedName>
</protein>
<evidence type="ECO:0000256" key="6">
    <source>
        <dbReference type="ARBA" id="ARBA00022723"/>
    </source>
</evidence>
<evidence type="ECO:0000256" key="5">
    <source>
        <dbReference type="ARBA" id="ARBA00022679"/>
    </source>
</evidence>
<evidence type="ECO:0000259" key="11">
    <source>
        <dbReference type="Pfam" id="PF00432"/>
    </source>
</evidence>
<comment type="similarity">
    <text evidence="1 9">Belongs to the protein prenyltransferase subunit beta family.</text>
</comment>
<keyword evidence="7" id="KW-0677">Repeat</keyword>
<evidence type="ECO:0000256" key="10">
    <source>
        <dbReference type="SAM" id="MobiDB-lite"/>
    </source>
</evidence>
<sequence>MEADSGSQETERSVGRERHDNEGIPTASSFAQEQVEEHVAQIFKSYELWSGLDTEVEFPLLRTAEHRKFLSASLSGLPESFGKLDSSQTWLCYWILHSLALLDSRIDDRLRDAVVVKLTNSIDKESGGYGGGPYQYGHLAPTYAAINSLVIIGSPTVWSSVDREGLKKFLYKVRVGDGSFVVHEGGESDIRAVYCAVVVAKILNIDSADLFDGTVEWIVRCQTYEGGFGGDPGQEAHGGYSFCAIAALYLLNALHMCDLKALMRWTVNRQMPFEGGFQGRTNKLVDSCYSFWQGATVVIAQLGLSGRESLELDTGKKDWIFNKELLQEYVLMCCQDEYGGFMDKPHVRRDPYHTCYALSGLSLAQSCREHIVGDVHKNAVKQIHPAFNLPLKKLTEAMDFFYGSTTK</sequence>
<evidence type="ECO:0000256" key="3">
    <source>
        <dbReference type="ARBA" id="ARBA00015798"/>
    </source>
</evidence>
<dbReference type="Gene3D" id="1.50.10.20">
    <property type="match status" value="1"/>
</dbReference>
<dbReference type="PANTHER" id="PTHR11774">
    <property type="entry name" value="GERANYLGERANYL TRANSFERASE TYPE BETA SUBUNIT"/>
    <property type="match status" value="1"/>
</dbReference>
<evidence type="ECO:0000256" key="2">
    <source>
        <dbReference type="ARBA" id="ARBA00012702"/>
    </source>
</evidence>
<dbReference type="SUPFAM" id="SSF48239">
    <property type="entry name" value="Terpenoid cyclases/Protein prenyltransferases"/>
    <property type="match status" value="1"/>
</dbReference>
<comment type="function">
    <text evidence="9">Catalyzes the transfer of a farnesyl moiety from farnesyl diphosphate to a cysteine at the fourth position from the C-terminus of several proteins. The beta subunit is responsible for peptide-binding.</text>
</comment>
<keyword evidence="4 9" id="KW-0637">Prenyltransferase</keyword>
<dbReference type="CDD" id="cd02893">
    <property type="entry name" value="FTase"/>
    <property type="match status" value="1"/>
</dbReference>
<dbReference type="Proteomes" id="UP001307889">
    <property type="component" value="Chromosome 4"/>
</dbReference>
<accession>A0ABN7ARR9</accession>
<dbReference type="EC" id="2.5.1.58" evidence="2 9"/>
<reference evidence="12 13" key="1">
    <citation type="submission" date="2023-09" db="EMBL/GenBank/DDBJ databases">
        <title>Nesidiocoris tenuis whole genome shotgun sequence.</title>
        <authorList>
            <person name="Shibata T."/>
            <person name="Shimoda M."/>
            <person name="Kobayashi T."/>
            <person name="Uehara T."/>
        </authorList>
    </citation>
    <scope>NUCLEOTIDE SEQUENCE [LARGE SCALE GENOMIC DNA]</scope>
    <source>
        <strain evidence="12 13">Japan</strain>
    </source>
</reference>
<gene>
    <name evidence="12" type="ORF">NTJ_05876</name>
</gene>
<keyword evidence="8 9" id="KW-0862">Zinc</keyword>
<evidence type="ECO:0000256" key="4">
    <source>
        <dbReference type="ARBA" id="ARBA00022602"/>
    </source>
</evidence>
<evidence type="ECO:0000256" key="7">
    <source>
        <dbReference type="ARBA" id="ARBA00022737"/>
    </source>
</evidence>
<keyword evidence="6 9" id="KW-0479">Metal-binding</keyword>
<organism evidence="12 13">
    <name type="scientific">Nesidiocoris tenuis</name>
    <dbReference type="NCBI Taxonomy" id="355587"/>
    <lineage>
        <taxon>Eukaryota</taxon>
        <taxon>Metazoa</taxon>
        <taxon>Ecdysozoa</taxon>
        <taxon>Arthropoda</taxon>
        <taxon>Hexapoda</taxon>
        <taxon>Insecta</taxon>
        <taxon>Pterygota</taxon>
        <taxon>Neoptera</taxon>
        <taxon>Paraneoptera</taxon>
        <taxon>Hemiptera</taxon>
        <taxon>Heteroptera</taxon>
        <taxon>Panheteroptera</taxon>
        <taxon>Cimicomorpha</taxon>
        <taxon>Miridae</taxon>
        <taxon>Dicyphina</taxon>
        <taxon>Nesidiocoris</taxon>
    </lineage>
</organism>
<dbReference type="PANTHER" id="PTHR11774:SF6">
    <property type="entry name" value="PROTEIN FARNESYLTRANSFERASE SUBUNIT BETA"/>
    <property type="match status" value="1"/>
</dbReference>
<dbReference type="InterPro" id="IPR008930">
    <property type="entry name" value="Terpenoid_cyclase/PrenylTrfase"/>
</dbReference>
<comment type="cofactor">
    <cofactor evidence="9">
        <name>Zn(2+)</name>
        <dbReference type="ChEBI" id="CHEBI:29105"/>
    </cofactor>
    <text evidence="9">Binds 1 zinc ion per subunit.</text>
</comment>
<dbReference type="InterPro" id="IPR026872">
    <property type="entry name" value="FTB"/>
</dbReference>
<feature type="compositionally biased region" description="Basic and acidic residues" evidence="10">
    <location>
        <begin position="9"/>
        <end position="22"/>
    </location>
</feature>
<proteinExistence type="inferred from homology"/>
<keyword evidence="5 9" id="KW-0808">Transferase</keyword>
<evidence type="ECO:0000256" key="9">
    <source>
        <dbReference type="RuleBase" id="RU365056"/>
    </source>
</evidence>
<dbReference type="EMBL" id="AP028912">
    <property type="protein sequence ID" value="BES93067.1"/>
    <property type="molecule type" value="Genomic_DNA"/>
</dbReference>
<evidence type="ECO:0000313" key="12">
    <source>
        <dbReference type="EMBL" id="BES93067.1"/>
    </source>
</evidence>
<comment type="subunit">
    <text evidence="9">Heterodimer of an alpha and a beta subunit.</text>
</comment>
<feature type="region of interest" description="Disordered" evidence="10">
    <location>
        <begin position="1"/>
        <end position="24"/>
    </location>
</feature>